<dbReference type="EMBL" id="NBCO01000015">
    <property type="protein sequence ID" value="ORC88836.1"/>
    <property type="molecule type" value="Genomic_DNA"/>
</dbReference>
<dbReference type="Pfam" id="PF08613">
    <property type="entry name" value="Cyclin"/>
    <property type="match status" value="1"/>
</dbReference>
<evidence type="ECO:0000256" key="1">
    <source>
        <dbReference type="SAM" id="MobiDB-lite"/>
    </source>
</evidence>
<feature type="region of interest" description="Disordered" evidence="1">
    <location>
        <begin position="369"/>
        <end position="421"/>
    </location>
</feature>
<proteinExistence type="predicted"/>
<reference evidence="2 3" key="1">
    <citation type="submission" date="2017-03" db="EMBL/GenBank/DDBJ databases">
        <title>An alternative strategy for trypanosome survival in the mammalian bloodstream revealed through genome and transcriptome analysis of the ubiquitous bovine parasite Trypanosoma (Megatrypanum) theileri.</title>
        <authorList>
            <person name="Kelly S."/>
            <person name="Ivens A."/>
            <person name="Mott A."/>
            <person name="O'Neill E."/>
            <person name="Emms D."/>
            <person name="Macleod O."/>
            <person name="Voorheis P."/>
            <person name="Matthews J."/>
            <person name="Matthews K."/>
            <person name="Carrington M."/>
        </authorList>
    </citation>
    <scope>NUCLEOTIDE SEQUENCE [LARGE SCALE GENOMIC DNA]</scope>
    <source>
        <strain evidence="2">Edinburgh</strain>
    </source>
</reference>
<feature type="region of interest" description="Disordered" evidence="1">
    <location>
        <begin position="62"/>
        <end position="94"/>
    </location>
</feature>
<protein>
    <submittedName>
        <fullName evidence="2">Cyclin-dependent protein kinase</fullName>
    </submittedName>
</protein>
<dbReference type="CDD" id="cd20558">
    <property type="entry name" value="CYCLIN_ScPCL7-like"/>
    <property type="match status" value="1"/>
</dbReference>
<dbReference type="STRING" id="67003.A0A1X0NVV0"/>
<dbReference type="GO" id="GO:0016301">
    <property type="term" value="F:kinase activity"/>
    <property type="evidence" value="ECO:0007669"/>
    <property type="project" value="UniProtKB-KW"/>
</dbReference>
<dbReference type="PANTHER" id="PTHR15615:SF126">
    <property type="entry name" value="CYC2-LIKE CYCLIN"/>
    <property type="match status" value="1"/>
</dbReference>
<dbReference type="AlphaFoldDB" id="A0A1X0NVV0"/>
<organism evidence="2 3">
    <name type="scientific">Trypanosoma theileri</name>
    <dbReference type="NCBI Taxonomy" id="67003"/>
    <lineage>
        <taxon>Eukaryota</taxon>
        <taxon>Discoba</taxon>
        <taxon>Euglenozoa</taxon>
        <taxon>Kinetoplastea</taxon>
        <taxon>Metakinetoplastina</taxon>
        <taxon>Trypanosomatida</taxon>
        <taxon>Trypanosomatidae</taxon>
        <taxon>Trypanosoma</taxon>
    </lineage>
</organism>
<name>A0A1X0NVV0_9TRYP</name>
<dbReference type="RefSeq" id="XP_028882902.1">
    <property type="nucleotide sequence ID" value="XM_029025919.1"/>
</dbReference>
<feature type="compositionally biased region" description="Polar residues" evidence="1">
    <location>
        <begin position="395"/>
        <end position="407"/>
    </location>
</feature>
<dbReference type="Gene3D" id="1.10.472.10">
    <property type="entry name" value="Cyclin-like"/>
    <property type="match status" value="1"/>
</dbReference>
<evidence type="ECO:0000313" key="2">
    <source>
        <dbReference type="EMBL" id="ORC88836.1"/>
    </source>
</evidence>
<sequence>MEHEPCVSFVTLSGMDSPKPLICESFRQARVAALHFLRKRHPGNKVLFEALSQSSSPGISYSSVSFEHNNNNNNNNNNIINNTDNNSSTDSSLNADDETARLRLFPYTPSVAEPPRHSNRGLLNETESLQLKHSAEYEFLVPAIGSALTSTVTAHEVWRKQQEELRQRRYSAGDELPSVVLLTTPRNVANTSVDNEFPSNNEKTLRELFSVFETTDVPPISLQEYVRRMTEYAYVSPSILLIACLYIDRLLTRHPSFLLSPTNVFKFFATSVRVSSKVMDTRTLNNKDFARISGFSNTEMNILEVLFIQALELDLFVGAEDFYKYAEDLIAPTTISRHSDSHDVEIVHVVRSPSVMSESATPPHKRFLAPIHRTSSHSNSSNSRRNRTLPDTLPPVNSSRILSTPVDSKSPSPSKSTTSTTTLAPVVIGVGCHSGRGNGCSTTTLSWSRSTTVGLPVPAPPRRASCLPVASAKNSTTMLCSIGDTSTSARGWDRLSRERVEERFVR</sequence>
<dbReference type="InterPro" id="IPR036915">
    <property type="entry name" value="Cyclin-like_sf"/>
</dbReference>
<feature type="compositionally biased region" description="Low complexity" evidence="1">
    <location>
        <begin position="372"/>
        <end position="383"/>
    </location>
</feature>
<dbReference type="PANTHER" id="PTHR15615">
    <property type="match status" value="1"/>
</dbReference>
<dbReference type="Proteomes" id="UP000192257">
    <property type="component" value="Unassembled WGS sequence"/>
</dbReference>
<dbReference type="GO" id="GO:0019901">
    <property type="term" value="F:protein kinase binding"/>
    <property type="evidence" value="ECO:0007669"/>
    <property type="project" value="InterPro"/>
</dbReference>
<dbReference type="OrthoDB" id="252551at2759"/>
<accession>A0A1X0NVV0</accession>
<evidence type="ECO:0000313" key="3">
    <source>
        <dbReference type="Proteomes" id="UP000192257"/>
    </source>
</evidence>
<keyword evidence="2" id="KW-0418">Kinase</keyword>
<keyword evidence="2" id="KW-0808">Transferase</keyword>
<dbReference type="VEuPathDB" id="TriTrypDB:TM35_000152670"/>
<keyword evidence="3" id="KW-1185">Reference proteome</keyword>
<dbReference type="SUPFAM" id="SSF47954">
    <property type="entry name" value="Cyclin-like"/>
    <property type="match status" value="1"/>
</dbReference>
<feature type="compositionally biased region" description="Low complexity" evidence="1">
    <location>
        <begin position="62"/>
        <end position="92"/>
    </location>
</feature>
<dbReference type="InterPro" id="IPR013922">
    <property type="entry name" value="Cyclin_PHO80-like"/>
</dbReference>
<feature type="compositionally biased region" description="Low complexity" evidence="1">
    <location>
        <begin position="408"/>
        <end position="421"/>
    </location>
</feature>
<dbReference type="GeneID" id="39985699"/>
<gene>
    <name evidence="2" type="ORF">TM35_000152670</name>
</gene>
<comment type="caution">
    <text evidence="2">The sequence shown here is derived from an EMBL/GenBank/DDBJ whole genome shotgun (WGS) entry which is preliminary data.</text>
</comment>